<evidence type="ECO:0000313" key="12">
    <source>
        <dbReference type="EMBL" id="KKM05058.1"/>
    </source>
</evidence>
<feature type="domain" description="DHHA1" evidence="11">
    <location>
        <begin position="119"/>
        <end position="221"/>
    </location>
</feature>
<dbReference type="GO" id="GO:0000049">
    <property type="term" value="F:tRNA binding"/>
    <property type="evidence" value="ECO:0007669"/>
    <property type="project" value="UniProtKB-KW"/>
</dbReference>
<keyword evidence="6" id="KW-0547">Nucleotide-binding</keyword>
<keyword evidence="7" id="KW-0067">ATP-binding</keyword>
<dbReference type="Gene3D" id="3.10.310.40">
    <property type="match status" value="1"/>
</dbReference>
<proteinExistence type="inferred from homology"/>
<dbReference type="EMBL" id="LAZR01016310">
    <property type="protein sequence ID" value="KKM05058.1"/>
    <property type="molecule type" value="Genomic_DNA"/>
</dbReference>
<comment type="caution">
    <text evidence="12">The sequence shown here is derived from an EMBL/GenBank/DDBJ whole genome shotgun (WGS) entry which is preliminary data.</text>
</comment>
<keyword evidence="9" id="KW-0648">Protein biosynthesis</keyword>
<keyword evidence="10" id="KW-0030">Aminoacyl-tRNA synthetase</keyword>
<dbReference type="GO" id="GO:0006412">
    <property type="term" value="P:translation"/>
    <property type="evidence" value="ECO:0007669"/>
    <property type="project" value="UniProtKB-KW"/>
</dbReference>
<dbReference type="GO" id="GO:0005524">
    <property type="term" value="F:ATP binding"/>
    <property type="evidence" value="ECO:0007669"/>
    <property type="project" value="UniProtKB-KW"/>
</dbReference>
<evidence type="ECO:0000256" key="8">
    <source>
        <dbReference type="ARBA" id="ARBA00022884"/>
    </source>
</evidence>
<evidence type="ECO:0000256" key="6">
    <source>
        <dbReference type="ARBA" id="ARBA00022741"/>
    </source>
</evidence>
<dbReference type="FunFam" id="3.10.310.40:FF:000001">
    <property type="entry name" value="Alanine--tRNA ligase"/>
    <property type="match status" value="1"/>
</dbReference>
<dbReference type="Pfam" id="PF02272">
    <property type="entry name" value="DHHA1"/>
    <property type="match status" value="1"/>
</dbReference>
<keyword evidence="8" id="KW-0694">RNA-binding</keyword>
<evidence type="ECO:0000256" key="1">
    <source>
        <dbReference type="ARBA" id="ARBA00008226"/>
    </source>
</evidence>
<dbReference type="EC" id="6.1.1.7" evidence="2"/>
<evidence type="ECO:0000256" key="4">
    <source>
        <dbReference type="ARBA" id="ARBA00022555"/>
    </source>
</evidence>
<gene>
    <name evidence="12" type="ORF">LCGC14_1757960</name>
</gene>
<keyword evidence="4" id="KW-0820">tRNA-binding</keyword>
<keyword evidence="5" id="KW-0436">Ligase</keyword>
<comment type="similarity">
    <text evidence="1">Belongs to the class-II aminoacyl-tRNA synthetase family.</text>
</comment>
<dbReference type="AlphaFoldDB" id="A0A0F9K1I3"/>
<evidence type="ECO:0000256" key="9">
    <source>
        <dbReference type="ARBA" id="ARBA00022917"/>
    </source>
</evidence>
<dbReference type="GO" id="GO:0004813">
    <property type="term" value="F:alanine-tRNA ligase activity"/>
    <property type="evidence" value="ECO:0007669"/>
    <property type="project" value="UniProtKB-EC"/>
</dbReference>
<evidence type="ECO:0000256" key="3">
    <source>
        <dbReference type="ARBA" id="ARBA00017959"/>
    </source>
</evidence>
<protein>
    <recommendedName>
        <fullName evidence="3">Alanine--tRNA ligase</fullName>
        <ecNumber evidence="2">6.1.1.7</ecNumber>
    </recommendedName>
</protein>
<evidence type="ECO:0000256" key="2">
    <source>
        <dbReference type="ARBA" id="ARBA00013168"/>
    </source>
</evidence>
<name>A0A0F9K1I3_9ZZZZ</name>
<sequence length="223" mass="23250">MVCVLDDEPAVDEDMRYACGVLMRIVVGGPVGYSCRVKNDEICCKPRPDHTPAFQPEFFRRQTGHFENSLLQFEDLQIPHIPAQDAGKRSVITRMGHAFGHWAGSGQAEAPGAQEIAGMPFLAQAVTGVSGKDLPGLIDAHKQRLGSGIVLLIAETGDKAAVAAGVTSDLTARVSAVEVVRAAVSELGGKGGGGRPDMAQGGGSDYSKADAAIAAVKTLLEGK</sequence>
<evidence type="ECO:0000256" key="7">
    <source>
        <dbReference type="ARBA" id="ARBA00022840"/>
    </source>
</evidence>
<dbReference type="InterPro" id="IPR003156">
    <property type="entry name" value="DHHA1_dom"/>
</dbReference>
<accession>A0A0F9K1I3</accession>
<organism evidence="12">
    <name type="scientific">marine sediment metagenome</name>
    <dbReference type="NCBI Taxonomy" id="412755"/>
    <lineage>
        <taxon>unclassified sequences</taxon>
        <taxon>metagenomes</taxon>
        <taxon>ecological metagenomes</taxon>
    </lineage>
</organism>
<evidence type="ECO:0000256" key="10">
    <source>
        <dbReference type="ARBA" id="ARBA00023146"/>
    </source>
</evidence>
<evidence type="ECO:0000256" key="5">
    <source>
        <dbReference type="ARBA" id="ARBA00022598"/>
    </source>
</evidence>
<reference evidence="12" key="1">
    <citation type="journal article" date="2015" name="Nature">
        <title>Complex archaea that bridge the gap between prokaryotes and eukaryotes.</title>
        <authorList>
            <person name="Spang A."/>
            <person name="Saw J.H."/>
            <person name="Jorgensen S.L."/>
            <person name="Zaremba-Niedzwiedzka K."/>
            <person name="Martijn J."/>
            <person name="Lind A.E."/>
            <person name="van Eijk R."/>
            <person name="Schleper C."/>
            <person name="Guy L."/>
            <person name="Ettema T.J."/>
        </authorList>
    </citation>
    <scope>NUCLEOTIDE SEQUENCE</scope>
</reference>
<evidence type="ECO:0000259" key="11">
    <source>
        <dbReference type="Pfam" id="PF02272"/>
    </source>
</evidence>